<evidence type="ECO:0000313" key="2">
    <source>
        <dbReference type="Proteomes" id="UP000245609"/>
    </source>
</evidence>
<keyword evidence="2" id="KW-1185">Reference proteome</keyword>
<comment type="caution">
    <text evidence="1">The sequence shown here is derived from an EMBL/GenBank/DDBJ whole genome shotgun (WGS) entry which is preliminary data.</text>
</comment>
<reference evidence="1 2" key="1">
    <citation type="journal article" date="2018" name="MBio">
        <title>Comparative Genomics Reveals the Core Gene Toolbox for the Fungus-Insect Symbiosis.</title>
        <authorList>
            <person name="Wang Y."/>
            <person name="Stata M."/>
            <person name="Wang W."/>
            <person name="Stajich J.E."/>
            <person name="White M.M."/>
            <person name="Moncalvo J.M."/>
        </authorList>
    </citation>
    <scope>NUCLEOTIDE SEQUENCE [LARGE SCALE GENOMIC DNA]</scope>
    <source>
        <strain evidence="1 2">SC-DP-2</strain>
    </source>
</reference>
<dbReference type="OrthoDB" id="1937091at2759"/>
<organism evidence="1 2">
    <name type="scientific">Smittium megazygosporum</name>
    <dbReference type="NCBI Taxonomy" id="133381"/>
    <lineage>
        <taxon>Eukaryota</taxon>
        <taxon>Fungi</taxon>
        <taxon>Fungi incertae sedis</taxon>
        <taxon>Zoopagomycota</taxon>
        <taxon>Kickxellomycotina</taxon>
        <taxon>Harpellomycetes</taxon>
        <taxon>Harpellales</taxon>
        <taxon>Legeriomycetaceae</taxon>
        <taxon>Smittium</taxon>
    </lineage>
</organism>
<sequence length="99" mass="11005">MTSATGFEPVRAEPNRFLICLLNHSDTPTKSLISAGLEPATVCVLDRRLSDSGDPARTINKEELNPNLFGIKSYKMSTKIQVPEVFDSSCNFDAEEWIE</sequence>
<proteinExistence type="predicted"/>
<gene>
    <name evidence="1" type="ORF">BB560_004979</name>
</gene>
<dbReference type="EMBL" id="MBFS01001804">
    <property type="protein sequence ID" value="PVV00633.1"/>
    <property type="molecule type" value="Genomic_DNA"/>
</dbReference>
<name>A0A2T9Z7Q9_9FUNG</name>
<dbReference type="Proteomes" id="UP000245609">
    <property type="component" value="Unassembled WGS sequence"/>
</dbReference>
<protein>
    <submittedName>
        <fullName evidence="1">Uncharacterized protein</fullName>
    </submittedName>
</protein>
<feature type="non-terminal residue" evidence="1">
    <location>
        <position position="99"/>
    </location>
</feature>
<dbReference type="AlphaFoldDB" id="A0A2T9Z7Q9"/>
<accession>A0A2T9Z7Q9</accession>
<evidence type="ECO:0000313" key="1">
    <source>
        <dbReference type="EMBL" id="PVV00633.1"/>
    </source>
</evidence>